<protein>
    <submittedName>
        <fullName evidence="1">Uncharacterized protein</fullName>
    </submittedName>
</protein>
<sequence>LISNILLLLYHFHKRCLPYIYPTYNMKCGTVFQEEYENLSTVVTSLLLFKVVYDKEDVSLKNEFNGRRASEVAVKLFRIGFFLYAPIEKTV</sequence>
<dbReference type="EMBL" id="HACG01040933">
    <property type="protein sequence ID" value="CEK87798.1"/>
    <property type="molecule type" value="Transcribed_RNA"/>
</dbReference>
<gene>
    <name evidence="1" type="primary">ORF161471</name>
</gene>
<organism evidence="1">
    <name type="scientific">Arion vulgaris</name>
    <dbReference type="NCBI Taxonomy" id="1028688"/>
    <lineage>
        <taxon>Eukaryota</taxon>
        <taxon>Metazoa</taxon>
        <taxon>Spiralia</taxon>
        <taxon>Lophotrochozoa</taxon>
        <taxon>Mollusca</taxon>
        <taxon>Gastropoda</taxon>
        <taxon>Heterobranchia</taxon>
        <taxon>Euthyneura</taxon>
        <taxon>Panpulmonata</taxon>
        <taxon>Eupulmonata</taxon>
        <taxon>Stylommatophora</taxon>
        <taxon>Helicina</taxon>
        <taxon>Arionoidea</taxon>
        <taxon>Arionidae</taxon>
        <taxon>Arion</taxon>
    </lineage>
</organism>
<name>A0A0B7B424_9EUPU</name>
<dbReference type="AlphaFoldDB" id="A0A0B7B424"/>
<evidence type="ECO:0000313" key="1">
    <source>
        <dbReference type="EMBL" id="CEK87798.1"/>
    </source>
</evidence>
<feature type="non-terminal residue" evidence="1">
    <location>
        <position position="1"/>
    </location>
</feature>
<accession>A0A0B7B424</accession>
<reference evidence="1" key="1">
    <citation type="submission" date="2014-12" db="EMBL/GenBank/DDBJ databases">
        <title>Insight into the proteome of Arion vulgaris.</title>
        <authorList>
            <person name="Aradska J."/>
            <person name="Bulat T."/>
            <person name="Smidak R."/>
            <person name="Sarate P."/>
            <person name="Gangsoo J."/>
            <person name="Sialana F."/>
            <person name="Bilban M."/>
            <person name="Lubec G."/>
        </authorList>
    </citation>
    <scope>NUCLEOTIDE SEQUENCE</scope>
    <source>
        <tissue evidence="1">Skin</tissue>
    </source>
</reference>
<proteinExistence type="predicted"/>